<dbReference type="InterPro" id="IPR048951">
    <property type="entry name" value="Ppx_C"/>
</dbReference>
<dbReference type="Pfam" id="PF21697">
    <property type="entry name" value="Ppx_C"/>
    <property type="match status" value="1"/>
</dbReference>
<keyword evidence="5" id="KW-1185">Reference proteome</keyword>
<evidence type="ECO:0000313" key="5">
    <source>
        <dbReference type="Proteomes" id="UP000672602"/>
    </source>
</evidence>
<comment type="caution">
    <text evidence="4">The sequence shown here is derived from an EMBL/GenBank/DDBJ whole genome shotgun (WGS) entry which is preliminary data.</text>
</comment>
<dbReference type="SUPFAM" id="SSF109604">
    <property type="entry name" value="HD-domain/PDEase-like"/>
    <property type="match status" value="1"/>
</dbReference>
<organism evidence="4 5">
    <name type="scientific">Marivibrio halodurans</name>
    <dbReference type="NCBI Taxonomy" id="2039722"/>
    <lineage>
        <taxon>Bacteria</taxon>
        <taxon>Pseudomonadati</taxon>
        <taxon>Pseudomonadota</taxon>
        <taxon>Alphaproteobacteria</taxon>
        <taxon>Rhodospirillales</taxon>
        <taxon>Rhodospirillaceae</taxon>
        <taxon>Marivibrio</taxon>
    </lineage>
</organism>
<accession>A0A8J7V1I0</accession>
<dbReference type="PANTHER" id="PTHR30005">
    <property type="entry name" value="EXOPOLYPHOSPHATASE"/>
    <property type="match status" value="1"/>
</dbReference>
<dbReference type="InterPro" id="IPR003695">
    <property type="entry name" value="Ppx_GppA_N"/>
</dbReference>
<evidence type="ECO:0000313" key="4">
    <source>
        <dbReference type="EMBL" id="MBP5856121.1"/>
    </source>
</evidence>
<name>A0A8J7V1I0_9PROT</name>
<dbReference type="RefSeq" id="WP_210680666.1">
    <property type="nucleotide sequence ID" value="NZ_JAGMWN010000001.1"/>
</dbReference>
<dbReference type="InterPro" id="IPR050273">
    <property type="entry name" value="GppA/Ppx_hydrolase"/>
</dbReference>
<dbReference type="AlphaFoldDB" id="A0A8J7V1I0"/>
<feature type="domain" description="Exopolyphosphatase C-terminal" evidence="3">
    <location>
        <begin position="354"/>
        <end position="501"/>
    </location>
</feature>
<dbReference type="Proteomes" id="UP000672602">
    <property type="component" value="Unassembled WGS sequence"/>
</dbReference>
<gene>
    <name evidence="4" type="ORF">KAJ83_03810</name>
</gene>
<dbReference type="SUPFAM" id="SSF53067">
    <property type="entry name" value="Actin-like ATPase domain"/>
    <property type="match status" value="2"/>
</dbReference>
<dbReference type="PANTHER" id="PTHR30005:SF0">
    <property type="entry name" value="RETROGRADE REGULATION PROTEIN 2"/>
    <property type="match status" value="1"/>
</dbReference>
<reference evidence="4" key="1">
    <citation type="submission" date="2021-04" db="EMBL/GenBank/DDBJ databases">
        <authorList>
            <person name="Zhang D.-C."/>
        </authorList>
    </citation>
    <scope>NUCLEOTIDE SEQUENCE</scope>
    <source>
        <strain evidence="4">CGMCC 1.15697</strain>
    </source>
</reference>
<feature type="domain" description="Ppx/GppA phosphatase N-terminal" evidence="2">
    <location>
        <begin position="36"/>
        <end position="313"/>
    </location>
</feature>
<feature type="region of interest" description="Disordered" evidence="1">
    <location>
        <begin position="1"/>
        <end position="21"/>
    </location>
</feature>
<dbReference type="EMBL" id="JAGMWN010000001">
    <property type="protein sequence ID" value="MBP5856121.1"/>
    <property type="molecule type" value="Genomic_DNA"/>
</dbReference>
<evidence type="ECO:0000256" key="1">
    <source>
        <dbReference type="SAM" id="MobiDB-lite"/>
    </source>
</evidence>
<proteinExistence type="predicted"/>
<dbReference type="InterPro" id="IPR043129">
    <property type="entry name" value="ATPase_NBD"/>
</dbReference>
<evidence type="ECO:0000259" key="3">
    <source>
        <dbReference type="Pfam" id="PF21697"/>
    </source>
</evidence>
<dbReference type="Pfam" id="PF02541">
    <property type="entry name" value="Ppx-GppA"/>
    <property type="match status" value="1"/>
</dbReference>
<dbReference type="Gene3D" id="3.30.420.150">
    <property type="entry name" value="Exopolyphosphatase. Domain 2"/>
    <property type="match status" value="1"/>
</dbReference>
<sequence>MSITAPSASDSRDRFDVPKTPPSAVVDIGSNSIRLVVYESSDRAPLPVFNEKLLCGLGRDLDATGKLSEEGVEQALHALPRFIDIARSMGVSRIDMLATAAVREASNGRDFVDRARARCAHDIEILSGEEEARLSGLGVLSGTPEAEGVMGDLGGGSVELVELSGGETGAQATLPLGPLRLDTKLVQKPTKAKDLIDQRLAGVDWLSRVRGKSFYVVGGAWRSFARLHMTHVGYPLHIIHHYAMRADRAAEFSDFVSKLSPGTLQKVHGVSKRRIDTLPYAAMLLNRVIATLQPKEIVFSAHGLREGCLFDRLSPEQRRQDPLFSACRHVVHHERALAVGGHDLFRWLTPLFPDESPEGERLRHAACLLSDVARWEHPDYRAEHALMRVMRLPVVGIDHPGRAFVGMAVASRHSQPDTESEIFRIVRRLLSEEAIEHARAIGLATRLAYTVSGGITALLDRFTLSSDAETVRLEVPADQDHLVGEVVERRFGVLAKALNRKPMVVRSSL</sequence>
<dbReference type="GO" id="GO:0016462">
    <property type="term" value="F:pyrophosphatase activity"/>
    <property type="evidence" value="ECO:0007669"/>
    <property type="project" value="TreeGrafter"/>
</dbReference>
<protein>
    <submittedName>
        <fullName evidence="4">Ppx/GppA family phosphatase</fullName>
    </submittedName>
</protein>
<dbReference type="Gene3D" id="1.10.3210.10">
    <property type="entry name" value="Hypothetical protein af1432"/>
    <property type="match status" value="1"/>
</dbReference>
<dbReference type="Gene3D" id="3.30.420.40">
    <property type="match status" value="1"/>
</dbReference>
<evidence type="ECO:0000259" key="2">
    <source>
        <dbReference type="Pfam" id="PF02541"/>
    </source>
</evidence>
<dbReference type="CDD" id="cd24052">
    <property type="entry name" value="ASKHA_NBD_HpPPX-GppA-like"/>
    <property type="match status" value="1"/>
</dbReference>